<dbReference type="AlphaFoldDB" id="A0A7K3W6Y5"/>
<keyword evidence="13" id="KW-1185">Reference proteome</keyword>
<keyword evidence="7" id="KW-0902">Two-component regulatory system</keyword>
<evidence type="ECO:0000256" key="7">
    <source>
        <dbReference type="ARBA" id="ARBA00023012"/>
    </source>
</evidence>
<feature type="domain" description="Histidine kinase" evidence="11">
    <location>
        <begin position="357"/>
        <end position="452"/>
    </location>
</feature>
<evidence type="ECO:0000256" key="8">
    <source>
        <dbReference type="ARBA" id="ARBA00023136"/>
    </source>
</evidence>
<evidence type="ECO:0000256" key="9">
    <source>
        <dbReference type="SAM" id="MobiDB-lite"/>
    </source>
</evidence>
<evidence type="ECO:0000256" key="2">
    <source>
        <dbReference type="ARBA" id="ARBA00022475"/>
    </source>
</evidence>
<keyword evidence="8 10" id="KW-0472">Membrane</keyword>
<dbReference type="InterPro" id="IPR050482">
    <property type="entry name" value="Sensor_HK_TwoCompSys"/>
</dbReference>
<dbReference type="InterPro" id="IPR005467">
    <property type="entry name" value="His_kinase_dom"/>
</dbReference>
<evidence type="ECO:0000259" key="11">
    <source>
        <dbReference type="PROSITE" id="PS50109"/>
    </source>
</evidence>
<evidence type="ECO:0000256" key="5">
    <source>
        <dbReference type="ARBA" id="ARBA00022777"/>
    </source>
</evidence>
<sequence>MRTEPPSSDPPGTTGFLTQGRRGASRPARPRRELLAFCATALLVLLVVSAGTIWLSERIARANALAEAERAAERLATLLVAPLLPGALAGVPGQAEELDRDVQNRMSDGSVTKMVVWRETGEIVYSSDPELIGRDDIAPSAEMLAAISGDTVSNVDEAPETSGTASGPQLEVYAPLDVAGERFAFEAYFAYEGIDRQAALLRGEIIPMAIGALVLLQVVQIPIATSLARRVSRQEAERTALMQRTMEASDRERRTIAADVHDGPVQDLAGVSYALSALRSSLPPERHATVDRLVGAVRHAVQSLRRLMVDIYPPDLSGPGLGAAIGDMAEPLRAEGVELIMDAGPLPEMTPDAAAVLYRTAKEALANVAKHAQAKHVWLTLEETTAAGMPAVRLEVADDGVGFPATGTDRRSEGHLGMSLLRDRVVDMGGTLRLSTREGGGAVLTAVVPLSHDQ</sequence>
<protein>
    <recommendedName>
        <fullName evidence="11">Histidine kinase domain-containing protein</fullName>
    </recommendedName>
</protein>
<feature type="region of interest" description="Disordered" evidence="9">
    <location>
        <begin position="1"/>
        <end position="27"/>
    </location>
</feature>
<keyword evidence="3" id="KW-0808">Transferase</keyword>
<dbReference type="SUPFAM" id="SSF55874">
    <property type="entry name" value="ATPase domain of HSP90 chaperone/DNA topoisomerase II/histidine kinase"/>
    <property type="match status" value="1"/>
</dbReference>
<evidence type="ECO:0000313" key="12">
    <source>
        <dbReference type="EMBL" id="NEK59964.1"/>
    </source>
</evidence>
<dbReference type="GO" id="GO:0000155">
    <property type="term" value="F:phosphorelay sensor kinase activity"/>
    <property type="evidence" value="ECO:0007669"/>
    <property type="project" value="InterPro"/>
</dbReference>
<dbReference type="PROSITE" id="PS50109">
    <property type="entry name" value="HIS_KIN"/>
    <property type="match status" value="1"/>
</dbReference>
<keyword evidence="5" id="KW-0418">Kinase</keyword>
<evidence type="ECO:0000256" key="6">
    <source>
        <dbReference type="ARBA" id="ARBA00022989"/>
    </source>
</evidence>
<gene>
    <name evidence="12" type="ORF">GCU56_19080</name>
</gene>
<comment type="subcellular location">
    <subcellularLocation>
        <location evidence="1">Cell membrane</location>
        <topology evidence="1">Multi-pass membrane protein</topology>
    </subcellularLocation>
</comment>
<dbReference type="Proteomes" id="UP000470246">
    <property type="component" value="Unassembled WGS sequence"/>
</dbReference>
<dbReference type="GO" id="GO:0005886">
    <property type="term" value="C:plasma membrane"/>
    <property type="evidence" value="ECO:0007669"/>
    <property type="project" value="UniProtKB-SubCell"/>
</dbReference>
<comment type="caution">
    <text evidence="12">The sequence shown here is derived from an EMBL/GenBank/DDBJ whole genome shotgun (WGS) entry which is preliminary data.</text>
</comment>
<dbReference type="RefSeq" id="WP_163483327.1">
    <property type="nucleotide sequence ID" value="NZ_JAAGWF010000022.1"/>
</dbReference>
<evidence type="ECO:0000256" key="3">
    <source>
        <dbReference type="ARBA" id="ARBA00022679"/>
    </source>
</evidence>
<dbReference type="GO" id="GO:0046983">
    <property type="term" value="F:protein dimerization activity"/>
    <property type="evidence" value="ECO:0007669"/>
    <property type="project" value="InterPro"/>
</dbReference>
<dbReference type="InterPro" id="IPR003594">
    <property type="entry name" value="HATPase_dom"/>
</dbReference>
<accession>A0A7K3W6Y5</accession>
<dbReference type="Pfam" id="PF07730">
    <property type="entry name" value="HisKA_3"/>
    <property type="match status" value="1"/>
</dbReference>
<dbReference type="Gene3D" id="1.20.5.1930">
    <property type="match status" value="1"/>
</dbReference>
<proteinExistence type="predicted"/>
<dbReference type="PANTHER" id="PTHR24421">
    <property type="entry name" value="NITRATE/NITRITE SENSOR PROTEIN NARX-RELATED"/>
    <property type="match status" value="1"/>
</dbReference>
<dbReference type="EMBL" id="JAAGWF010000022">
    <property type="protein sequence ID" value="NEK59964.1"/>
    <property type="molecule type" value="Genomic_DNA"/>
</dbReference>
<dbReference type="InterPro" id="IPR036890">
    <property type="entry name" value="HATPase_C_sf"/>
</dbReference>
<keyword evidence="4 10" id="KW-0812">Transmembrane</keyword>
<keyword evidence="6 10" id="KW-1133">Transmembrane helix</keyword>
<name>A0A7K3W6Y5_9ACTN</name>
<dbReference type="Gene3D" id="3.30.565.10">
    <property type="entry name" value="Histidine kinase-like ATPase, C-terminal domain"/>
    <property type="match status" value="1"/>
</dbReference>
<organism evidence="12 13">
    <name type="scientific">Geodermatophilus sabuli</name>
    <dbReference type="NCBI Taxonomy" id="1564158"/>
    <lineage>
        <taxon>Bacteria</taxon>
        <taxon>Bacillati</taxon>
        <taxon>Actinomycetota</taxon>
        <taxon>Actinomycetes</taxon>
        <taxon>Geodermatophilales</taxon>
        <taxon>Geodermatophilaceae</taxon>
        <taxon>Geodermatophilus</taxon>
    </lineage>
</organism>
<dbReference type="SMART" id="SM00387">
    <property type="entry name" value="HATPase_c"/>
    <property type="match status" value="1"/>
</dbReference>
<keyword evidence="2" id="KW-1003">Cell membrane</keyword>
<dbReference type="PANTHER" id="PTHR24421:SF37">
    <property type="entry name" value="SENSOR HISTIDINE KINASE NARS"/>
    <property type="match status" value="1"/>
</dbReference>
<reference evidence="12 13" key="1">
    <citation type="submission" date="2020-02" db="EMBL/GenBank/DDBJ databases">
        <title>Geodermatophilus sabuli CPCC 205279 I12A-02694.</title>
        <authorList>
            <person name="Jiang Z."/>
        </authorList>
    </citation>
    <scope>NUCLEOTIDE SEQUENCE [LARGE SCALE GENOMIC DNA]</scope>
    <source>
        <strain evidence="12 13">I12A-02694</strain>
    </source>
</reference>
<dbReference type="Pfam" id="PF02518">
    <property type="entry name" value="HATPase_c"/>
    <property type="match status" value="1"/>
</dbReference>
<evidence type="ECO:0000256" key="1">
    <source>
        <dbReference type="ARBA" id="ARBA00004651"/>
    </source>
</evidence>
<evidence type="ECO:0000256" key="4">
    <source>
        <dbReference type="ARBA" id="ARBA00022692"/>
    </source>
</evidence>
<feature type="transmembrane region" description="Helical" evidence="10">
    <location>
        <begin position="34"/>
        <end position="55"/>
    </location>
</feature>
<dbReference type="CDD" id="cd16917">
    <property type="entry name" value="HATPase_UhpB-NarQ-NarX-like"/>
    <property type="match status" value="1"/>
</dbReference>
<dbReference type="InterPro" id="IPR011712">
    <property type="entry name" value="Sig_transdc_His_kin_sub3_dim/P"/>
</dbReference>
<evidence type="ECO:0000256" key="10">
    <source>
        <dbReference type="SAM" id="Phobius"/>
    </source>
</evidence>
<evidence type="ECO:0000313" key="13">
    <source>
        <dbReference type="Proteomes" id="UP000470246"/>
    </source>
</evidence>